<keyword evidence="4" id="KW-1185">Reference proteome</keyword>
<proteinExistence type="predicted"/>
<protein>
    <submittedName>
        <fullName evidence="3">Amphi-Trp domain-containing protein</fullName>
    </submittedName>
</protein>
<gene>
    <name evidence="3" type="ORF">EJ357_22785</name>
</gene>
<accession>A0A3Q9EUB1</accession>
<dbReference type="OrthoDB" id="4868198at2"/>
<dbReference type="AlphaFoldDB" id="A0A3Q9EUB1"/>
<feature type="region of interest" description="Disordered" evidence="1">
    <location>
        <begin position="77"/>
        <end position="122"/>
    </location>
</feature>
<evidence type="ECO:0000256" key="1">
    <source>
        <dbReference type="SAM" id="MobiDB-lite"/>
    </source>
</evidence>
<dbReference type="EMBL" id="CP034539">
    <property type="protein sequence ID" value="AZQ35955.1"/>
    <property type="molecule type" value="Genomic_DNA"/>
</dbReference>
<dbReference type="RefSeq" id="WP_126393422.1">
    <property type="nucleotide sequence ID" value="NZ_CP034539.1"/>
</dbReference>
<reference evidence="3 4" key="1">
    <citation type="journal article" date="2019" name="Int. J. Syst. Evol. Microbiol.">
        <title>Streptomyces cyaneochromogenes sp. nov., a blue pigment-producing actinomycete from manganese-contaminated soil.</title>
        <authorList>
            <person name="Tang X."/>
            <person name="Zhao J."/>
            <person name="Li K."/>
            <person name="Chen Z."/>
            <person name="Sun Y."/>
            <person name="Gao J."/>
        </authorList>
    </citation>
    <scope>NUCLEOTIDE SEQUENCE [LARGE SCALE GENOMIC DNA]</scope>
    <source>
        <strain evidence="3 4">MK-45</strain>
    </source>
</reference>
<name>A0A3Q9EUB1_9ACTN</name>
<dbReference type="KEGG" id="scya:EJ357_22785"/>
<dbReference type="Pfam" id="PF20068">
    <property type="entry name" value="Amphi-Trp"/>
    <property type="match status" value="1"/>
</dbReference>
<sequence>MKDLKLEQKRSLSRLEAADQLEALAAALREGGEAELELDPWKLSLRIPSDLRTEFEVEVSDGEIELEIELKWPAASAARTASSQAATGEEKAVSGRKSTAAAPRRSAAGGGRTSKRTPAKKS</sequence>
<evidence type="ECO:0000259" key="2">
    <source>
        <dbReference type="Pfam" id="PF20068"/>
    </source>
</evidence>
<organism evidence="3 4">
    <name type="scientific">Streptomyces cyaneochromogenes</name>
    <dbReference type="NCBI Taxonomy" id="2496836"/>
    <lineage>
        <taxon>Bacteria</taxon>
        <taxon>Bacillati</taxon>
        <taxon>Actinomycetota</taxon>
        <taxon>Actinomycetes</taxon>
        <taxon>Kitasatosporales</taxon>
        <taxon>Streptomycetaceae</taxon>
        <taxon>Streptomyces</taxon>
    </lineage>
</organism>
<evidence type="ECO:0000313" key="4">
    <source>
        <dbReference type="Proteomes" id="UP000280298"/>
    </source>
</evidence>
<feature type="compositionally biased region" description="Low complexity" evidence="1">
    <location>
        <begin position="77"/>
        <end position="86"/>
    </location>
</feature>
<feature type="domain" description="Amphi-Trp" evidence="2">
    <location>
        <begin position="5"/>
        <end position="80"/>
    </location>
</feature>
<evidence type="ECO:0000313" key="3">
    <source>
        <dbReference type="EMBL" id="AZQ35955.1"/>
    </source>
</evidence>
<dbReference type="Proteomes" id="UP000280298">
    <property type="component" value="Chromosome"/>
</dbReference>
<dbReference type="NCBIfam" id="TIGR04354">
    <property type="entry name" value="amphi-Trp"/>
    <property type="match status" value="1"/>
</dbReference>
<feature type="compositionally biased region" description="Low complexity" evidence="1">
    <location>
        <begin position="96"/>
        <end position="107"/>
    </location>
</feature>
<dbReference type="InterPro" id="IPR027598">
    <property type="entry name" value="Amphi-Trp_dom"/>
</dbReference>
<feature type="compositionally biased region" description="Basic residues" evidence="1">
    <location>
        <begin position="113"/>
        <end position="122"/>
    </location>
</feature>